<dbReference type="PANTHER" id="PTHR43752:SF2">
    <property type="entry name" value="BNR_ASP-BOX REPEAT FAMILY PROTEIN"/>
    <property type="match status" value="1"/>
</dbReference>
<feature type="region of interest" description="Disordered" evidence="2">
    <location>
        <begin position="393"/>
        <end position="450"/>
    </location>
</feature>
<reference evidence="4 5" key="1">
    <citation type="submission" date="2023-01" db="EMBL/GenBank/DDBJ databases">
        <title>Analysis of 21 Apiospora genomes using comparative genomics revels a genus with tremendous synthesis potential of carbohydrate active enzymes and secondary metabolites.</title>
        <authorList>
            <person name="Sorensen T."/>
        </authorList>
    </citation>
    <scope>NUCLEOTIDE SEQUENCE [LARGE SCALE GENOMIC DNA]</scope>
    <source>
        <strain evidence="4 5">CBS 114990</strain>
    </source>
</reference>
<dbReference type="EMBL" id="JAQQWN010000004">
    <property type="protein sequence ID" value="KAK8089646.1"/>
    <property type="molecule type" value="Genomic_DNA"/>
</dbReference>
<feature type="compositionally biased region" description="Polar residues" evidence="2">
    <location>
        <begin position="511"/>
        <end position="520"/>
    </location>
</feature>
<sequence>MGTPLMPRSKPGIGRVDSIEAATVQCHASNLLELPDKTLLCVWFGGTQEGCSDISIYQSRLQPGSPSWASPKKISSDEGRSCQNPILFRNPTTETVWLFHTAQPAGNQNEAVILARTSKDGAQTWSGSFEPFPGKKGAFVRQPLVVLSDGTWVLPIFYCRVPPGFRWIGSDDVSAVMSTKDGGKTWSENSVPGSTGCVHMNIVALPKTQSYVAFFRSRWADHIYRSTSKDGLDWTPPTKTTLPNPNSGICAAALPNGSLVIVFNDSSASADMQRREGLYDDITPADDTRVNQPEVDGKTAIWGTPRKALSVGLSEDAGKTWQYRVLEDGDGFCMTNNSLERSNRELSYPSIFVEREAAGRSVHVAFTYHRQNIKYVHVEDVEAFVRGANHESSGMEADGLGHSPLSLFGTVQPSPPPQNGNGSIPASRATEQHNGNNDGATNHIPTISRKIKANREPRTNEAMVQDLEMMHSGLQRVLKSMNLPSLEPLQSTRQMLQAQPSEEPHEVGPSCDNSPRLSPTDINDLPKVPIHSVYHLTKLSALRSPDDADASHTNQQLVIDDFISKGQLPLEDAERLFHLYMNHLDHFMYGIGGRHQTLDGLRRSSRILAACIYTVAALHDPQSNSIYGVCSKEFRRLVASPMFQRQIDRDCLRALSIGAYWLSDISWILSGHAIRRASEFNISGLYRRVVSEGNPDTLDYIRIWYILYISDQHLSTLFGRPPVIRDDLTVQGWEEFIGCPATNEEDNRLASQVSLLNILHSIRELFGPDNGEPISKVYVMQISGFSRQLDQWLARWSAAIIQHHERIGGFPRKGALLHYHYAKLIFNIGSSCGDEHSERTDLRSRDPTSFGGTPSYMHSMTGYACMFLAKLATAHGDQLIEKGMVVDLTSRLAALYRSTSVGKFHLMNLMADGLDKVIVALQNSLVATDRSEPSSIDAGTHNFPPAAAVDDIFSDIDSSFVIDYNVTMGASHLMYLGGGSSVFDTADLSPTFF</sequence>
<dbReference type="CDD" id="cd15482">
    <property type="entry name" value="Sialidase_non-viral"/>
    <property type="match status" value="1"/>
</dbReference>
<feature type="region of interest" description="Disordered" evidence="2">
    <location>
        <begin position="492"/>
        <end position="520"/>
    </location>
</feature>
<dbReference type="Pfam" id="PF13088">
    <property type="entry name" value="BNR_2"/>
    <property type="match status" value="1"/>
</dbReference>
<evidence type="ECO:0000313" key="5">
    <source>
        <dbReference type="Proteomes" id="UP001433268"/>
    </source>
</evidence>
<dbReference type="SMART" id="SM00906">
    <property type="entry name" value="Fungal_trans"/>
    <property type="match status" value="1"/>
</dbReference>
<keyword evidence="5" id="KW-1185">Reference proteome</keyword>
<keyword evidence="1" id="KW-0539">Nucleus</keyword>
<evidence type="ECO:0000256" key="2">
    <source>
        <dbReference type="SAM" id="MobiDB-lite"/>
    </source>
</evidence>
<name>A0ABR1X2K2_9PEZI</name>
<evidence type="ECO:0000256" key="1">
    <source>
        <dbReference type="ARBA" id="ARBA00023242"/>
    </source>
</evidence>
<feature type="domain" description="Xylanolytic transcriptional activator regulatory" evidence="3">
    <location>
        <begin position="666"/>
        <end position="740"/>
    </location>
</feature>
<dbReference type="Proteomes" id="UP001433268">
    <property type="component" value="Unassembled WGS sequence"/>
</dbReference>
<organism evidence="4 5">
    <name type="scientific">Apiospora hydei</name>
    <dbReference type="NCBI Taxonomy" id="1337664"/>
    <lineage>
        <taxon>Eukaryota</taxon>
        <taxon>Fungi</taxon>
        <taxon>Dikarya</taxon>
        <taxon>Ascomycota</taxon>
        <taxon>Pezizomycotina</taxon>
        <taxon>Sordariomycetes</taxon>
        <taxon>Xylariomycetidae</taxon>
        <taxon>Amphisphaeriales</taxon>
        <taxon>Apiosporaceae</taxon>
        <taxon>Apiospora</taxon>
    </lineage>
</organism>
<accession>A0ABR1X2K2</accession>
<evidence type="ECO:0000313" key="4">
    <source>
        <dbReference type="EMBL" id="KAK8089646.1"/>
    </source>
</evidence>
<proteinExistence type="predicted"/>
<dbReference type="Gene3D" id="2.120.10.10">
    <property type="match status" value="1"/>
</dbReference>
<dbReference type="PANTHER" id="PTHR43752">
    <property type="entry name" value="BNR/ASP-BOX REPEAT FAMILY PROTEIN"/>
    <property type="match status" value="1"/>
</dbReference>
<dbReference type="InterPro" id="IPR007219">
    <property type="entry name" value="XnlR_reg_dom"/>
</dbReference>
<evidence type="ECO:0000259" key="3">
    <source>
        <dbReference type="SMART" id="SM00906"/>
    </source>
</evidence>
<comment type="caution">
    <text evidence="4">The sequence shown here is derived from an EMBL/GenBank/DDBJ whole genome shotgun (WGS) entry which is preliminary data.</text>
</comment>
<dbReference type="SUPFAM" id="SSF50939">
    <property type="entry name" value="Sialidases"/>
    <property type="match status" value="1"/>
</dbReference>
<protein>
    <recommendedName>
        <fullName evidence="3">Xylanolytic transcriptional activator regulatory domain-containing protein</fullName>
    </recommendedName>
</protein>
<gene>
    <name evidence="4" type="ORF">PG997_004607</name>
</gene>
<dbReference type="CDD" id="cd12148">
    <property type="entry name" value="fungal_TF_MHR"/>
    <property type="match status" value="1"/>
</dbReference>
<feature type="compositionally biased region" description="Polar residues" evidence="2">
    <location>
        <begin position="432"/>
        <end position="445"/>
    </location>
</feature>
<dbReference type="InterPro" id="IPR036278">
    <property type="entry name" value="Sialidase_sf"/>
</dbReference>
<dbReference type="GeneID" id="92041982"/>
<dbReference type="RefSeq" id="XP_066672540.1">
    <property type="nucleotide sequence ID" value="XM_066808922.1"/>
</dbReference>
<dbReference type="InterPro" id="IPR011040">
    <property type="entry name" value="Sialidase"/>
</dbReference>